<dbReference type="OrthoDB" id="5864419at2759"/>
<protein>
    <submittedName>
        <fullName evidence="6">Phosphotransferase</fullName>
    </submittedName>
</protein>
<dbReference type="GO" id="GO:0006446">
    <property type="term" value="P:regulation of translational initiation"/>
    <property type="evidence" value="ECO:0000318"/>
    <property type="project" value="GO_Central"/>
</dbReference>
<dbReference type="InterPro" id="IPR050339">
    <property type="entry name" value="CC_SR_Kinase"/>
</dbReference>
<name>A0A2A6CVH8_PRIPA</name>
<dbReference type="GO" id="GO:0017148">
    <property type="term" value="P:negative regulation of translation"/>
    <property type="evidence" value="ECO:0000318"/>
    <property type="project" value="GO_Central"/>
</dbReference>
<dbReference type="FunFam" id="1.10.510.10:FF:002501">
    <property type="match status" value="1"/>
</dbReference>
<gene>
    <name evidence="6" type="primary">WBGene00110738</name>
</gene>
<dbReference type="FunFam" id="1.10.510.10:FF:001020">
    <property type="entry name" value="Transmembrane ion channel"/>
    <property type="match status" value="2"/>
</dbReference>
<evidence type="ECO:0000256" key="5">
    <source>
        <dbReference type="ARBA" id="ARBA00037982"/>
    </source>
</evidence>
<dbReference type="GO" id="GO:0005737">
    <property type="term" value="C:cytoplasm"/>
    <property type="evidence" value="ECO:0000318"/>
    <property type="project" value="GO_Central"/>
</dbReference>
<dbReference type="InterPro" id="IPR000719">
    <property type="entry name" value="Prot_kinase_dom"/>
</dbReference>
<dbReference type="SUPFAM" id="SSF56112">
    <property type="entry name" value="Protein kinase-like (PK-like)"/>
    <property type="match status" value="3"/>
</dbReference>
<comment type="similarity">
    <text evidence="5">Belongs to the protein kinase superfamily. Ser/Thr protein kinase family. GCN2 subfamily.</text>
</comment>
<dbReference type="InterPro" id="IPR011009">
    <property type="entry name" value="Kinase-like_dom_sf"/>
</dbReference>
<dbReference type="InterPro" id="IPR017441">
    <property type="entry name" value="Protein_kinase_ATP_BS"/>
</dbReference>
<proteinExistence type="inferred from homology"/>
<evidence type="ECO:0000256" key="1">
    <source>
        <dbReference type="ARBA" id="ARBA00022679"/>
    </source>
</evidence>
<dbReference type="InterPro" id="IPR008271">
    <property type="entry name" value="Ser/Thr_kinase_AS"/>
</dbReference>
<dbReference type="SMART" id="SM00220">
    <property type="entry name" value="S_TKc"/>
    <property type="match status" value="3"/>
</dbReference>
<dbReference type="Gene3D" id="1.10.510.10">
    <property type="entry name" value="Transferase(Phosphotransferase) domain 1"/>
    <property type="match status" value="3"/>
</dbReference>
<evidence type="ECO:0000313" key="6">
    <source>
        <dbReference type="EnsemblMetazoa" id="PPA21184.1"/>
    </source>
</evidence>
<keyword evidence="7" id="KW-1185">Reference proteome</keyword>
<evidence type="ECO:0000313" key="7">
    <source>
        <dbReference type="Proteomes" id="UP000005239"/>
    </source>
</evidence>
<dbReference type="GO" id="GO:0005634">
    <property type="term" value="C:nucleus"/>
    <property type="evidence" value="ECO:0000318"/>
    <property type="project" value="GO_Central"/>
</dbReference>
<dbReference type="PANTHER" id="PTHR11042:SF91">
    <property type="entry name" value="EUKARYOTIC TRANSLATION INITIATION FACTOR 2-ALPHA KINASE"/>
    <property type="match status" value="1"/>
</dbReference>
<evidence type="ECO:0000256" key="2">
    <source>
        <dbReference type="ARBA" id="ARBA00022741"/>
    </source>
</evidence>
<dbReference type="EnsemblMetazoa" id="PPA21184.1">
    <property type="protein sequence ID" value="PPA21184.1"/>
    <property type="gene ID" value="WBGene00110738"/>
</dbReference>
<dbReference type="GO" id="GO:0005524">
    <property type="term" value="F:ATP binding"/>
    <property type="evidence" value="ECO:0007669"/>
    <property type="project" value="UniProtKB-UniRule"/>
</dbReference>
<evidence type="ECO:0000256" key="4">
    <source>
        <dbReference type="ARBA" id="ARBA00022840"/>
    </source>
</evidence>
<dbReference type="PROSITE" id="PS50011">
    <property type="entry name" value="PROTEIN_KINASE_DOM"/>
    <property type="match status" value="3"/>
</dbReference>
<keyword evidence="1" id="KW-0808">Transferase</keyword>
<keyword evidence="3" id="KW-0418">Kinase</keyword>
<dbReference type="PROSITE" id="PS00109">
    <property type="entry name" value="PROTEIN_KINASE_TYR"/>
    <property type="match status" value="1"/>
</dbReference>
<accession>A0A2A6CVH8</accession>
<reference evidence="7" key="1">
    <citation type="journal article" date="2008" name="Nat. Genet.">
        <title>The Pristionchus pacificus genome provides a unique perspective on nematode lifestyle and parasitism.</title>
        <authorList>
            <person name="Dieterich C."/>
            <person name="Clifton S.W."/>
            <person name="Schuster L.N."/>
            <person name="Chinwalla A."/>
            <person name="Delehaunty K."/>
            <person name="Dinkelacker I."/>
            <person name="Fulton L."/>
            <person name="Fulton R."/>
            <person name="Godfrey J."/>
            <person name="Minx P."/>
            <person name="Mitreva M."/>
            <person name="Roeseler W."/>
            <person name="Tian H."/>
            <person name="Witte H."/>
            <person name="Yang S.P."/>
            <person name="Wilson R.K."/>
            <person name="Sommer R.J."/>
        </authorList>
    </citation>
    <scope>NUCLEOTIDE SEQUENCE [LARGE SCALE GENOMIC DNA]</scope>
    <source>
        <strain evidence="7">PS312</strain>
    </source>
</reference>
<dbReference type="PANTHER" id="PTHR11042">
    <property type="entry name" value="EUKARYOTIC TRANSLATION INITIATION FACTOR 2-ALPHA KINASE EIF2-ALPHA KINASE -RELATED"/>
    <property type="match status" value="1"/>
</dbReference>
<dbReference type="PROSITE" id="PS00108">
    <property type="entry name" value="PROTEIN_KINASE_ST"/>
    <property type="match status" value="2"/>
</dbReference>
<accession>A0A8R1UDR8</accession>
<keyword evidence="2" id="KW-0547">Nucleotide-binding</keyword>
<sequence length="1426" mass="163560">IYKAELNTTGVIETSKVRDLNTDESIHQCGLCSIVVGGQVYVYGMNDDSIQDRITVDVPEQTLETMELKGIFGLAQSTRASTQVPPFSSRFLNDYVFDRVLGKGGFGCVFKVVSRIDKAEYAIKRITTVASRKEVALREAENMVRLEHPGIVRYFTAWVEEPPDGWQNRMDYEVFNEWMELPAIHPSIQDNYVFVYIPMKLCKCSLDDWLKENQNPSSRNRTVIESWFKDIVSAVQYLHAEGLIHSDLKPANILFDETDRIKLCDFGIAAERVFANNTEVSISPDSKSTPIYASPEQLPVWITEGWLIRRCGNGKVEIMSRCKLVFQANFVALLANKMPENQMLDDAYLLKFTTKETLPKNTYALQLENGIVFYIKMNDWELSVKLDDDETEAKLPDGFGAEELSKAAVHENAIYFEANKKIYKVAFTPPGMLRLSYLRDQLEGEHLYRYAMCARTVGISDLVYRLCDNPNRGALKQDLKTDEKEGLVAVRIHRKKLIYIMQNQDLVQPIIPHLPSYESSFSQDSSPYFYIANKESLFTINTDTLEVLPTLKLGNISFQFITGVFNGIITLMDNKSKWRLISAQLPDGYFDKSSMINKIATEKRGFFDFLFRRKASRKNSDTNNNSKAESNGDGAQSTATLEKMAEPIYLAWKQSVKMSDNVEQQEPCSYSSKGGRVRFRGLESIRPMPIRVTWTVSSRRFVSCPNCTTRESFGFAGRGPSDRLMQKADYYKILKNQGPAAKSLTSARTTCSSTMTKFIQMTLYNSVLVDWLQNNQSHRDIPGMRHWFKQIVWAVWYLHDNYIIHSDLRPCNILIDDHGHLKLCGLGIATERKTENGEETISRKPVCSLLYLAPEQASIFLIFLCSIFFGYSEYPPRYTAKTDVFALGLILAELCVVIKNDEERYEIFDRYREGDHPNHLSFKNPNADFVAWLAAEYPHRRPTCSEMLTHPFLQSIDYKKTTYSSENVRFIFAGEMNNAIYFYTKKINIDESTTCTFYKSGLFMIFLRLTCSLQITTNKEVKFAIEQPYFHIVSDTEAIFEHFEEDQLTLNSINFKHLKGIDFFSFFGASLRSEAMAAGDPIDRPFLRDVDQWMEQLYDCKQLSEQQVKMLFEQDDKDNGNFDSYRSEFLIKSAVLDIIGEGSFGSVFKVIYKVDVSEYAVKRIPVTTEKLEKSLDEVRTMSKLSKQHTGIARYHFTWIEKPPAGWQVGSINLIYKQNADYNIMEGINSKRRITNTFESDSVFIYLQMQLYESSLAQWLKINQEPSTRSIKRITTWFKKIVDAINYIHSAGVFHRDLKPGNILIDEHDQLKICDFGVATECRLNDGHERSTMRTRIGTLLYSSPEQARTPKTDVFALGLILAEMACIMNDVEREMASAIFDSYRDGKPPSGIFDDEETAKFVALLAEKDSKNRPTCAEILDHSFFR</sequence>
<organism evidence="6 7">
    <name type="scientific">Pristionchus pacificus</name>
    <name type="common">Parasitic nematode worm</name>
    <dbReference type="NCBI Taxonomy" id="54126"/>
    <lineage>
        <taxon>Eukaryota</taxon>
        <taxon>Metazoa</taxon>
        <taxon>Ecdysozoa</taxon>
        <taxon>Nematoda</taxon>
        <taxon>Chromadorea</taxon>
        <taxon>Rhabditida</taxon>
        <taxon>Rhabditina</taxon>
        <taxon>Diplogasteromorpha</taxon>
        <taxon>Diplogasteroidea</taxon>
        <taxon>Neodiplogasteridae</taxon>
        <taxon>Pristionchus</taxon>
    </lineage>
</organism>
<dbReference type="Gene3D" id="3.30.200.20">
    <property type="entry name" value="Phosphorylase Kinase, domain 1"/>
    <property type="match status" value="2"/>
</dbReference>
<evidence type="ECO:0000256" key="3">
    <source>
        <dbReference type="ARBA" id="ARBA00022777"/>
    </source>
</evidence>
<reference evidence="6" key="2">
    <citation type="submission" date="2022-06" db="UniProtKB">
        <authorList>
            <consortium name="EnsemblMetazoa"/>
        </authorList>
    </citation>
    <scope>IDENTIFICATION</scope>
    <source>
        <strain evidence="6">PS312</strain>
    </source>
</reference>
<dbReference type="Proteomes" id="UP000005239">
    <property type="component" value="Unassembled WGS sequence"/>
</dbReference>
<keyword evidence="4" id="KW-0067">ATP-binding</keyword>
<dbReference type="GO" id="GO:0004694">
    <property type="term" value="F:eukaryotic translation initiation factor 2alpha kinase activity"/>
    <property type="evidence" value="ECO:0000318"/>
    <property type="project" value="GO_Central"/>
</dbReference>
<dbReference type="InterPro" id="IPR008266">
    <property type="entry name" value="Tyr_kinase_AS"/>
</dbReference>
<dbReference type="Pfam" id="PF00069">
    <property type="entry name" value="Pkinase"/>
    <property type="match status" value="3"/>
</dbReference>
<dbReference type="PROSITE" id="PS00107">
    <property type="entry name" value="PROTEIN_KINASE_ATP"/>
    <property type="match status" value="2"/>
</dbReference>